<dbReference type="EMBL" id="AP021927">
    <property type="protein sequence ID" value="BBQ30637.1"/>
    <property type="molecule type" value="Genomic_DNA"/>
</dbReference>
<name>A0A6S4TRM9_AERCA</name>
<evidence type="ECO:0000313" key="2">
    <source>
        <dbReference type="Proteomes" id="UP000515756"/>
    </source>
</evidence>
<proteinExistence type="predicted"/>
<reference evidence="1 2" key="1">
    <citation type="submission" date="2019-12" db="EMBL/GenBank/DDBJ databases">
        <title>complete genome sequences of Aeromonas caviae str. WP2-W18-ESBL-01 isolated from wastewater treatment plant effluent.</title>
        <authorList>
            <person name="Sekizuka T."/>
            <person name="Itokawa K."/>
            <person name="Yatsu K."/>
            <person name="Inamine Y."/>
            <person name="Kuroda M."/>
        </authorList>
    </citation>
    <scope>NUCLEOTIDE SEQUENCE [LARGE SCALE GENOMIC DNA]</scope>
    <source>
        <strain evidence="1 2">WP2-W18-ESBL-01</strain>
    </source>
</reference>
<accession>A0A6S4TRM9</accession>
<protein>
    <submittedName>
        <fullName evidence="1">Uncharacterized protein</fullName>
    </submittedName>
</protein>
<gene>
    <name evidence="1" type="ORF">WP2W18E01_22190</name>
</gene>
<dbReference type="AlphaFoldDB" id="A0A6S4TRM9"/>
<organism evidence="1 2">
    <name type="scientific">Aeromonas caviae</name>
    <name type="common">Aeromonas punctata</name>
    <dbReference type="NCBI Taxonomy" id="648"/>
    <lineage>
        <taxon>Bacteria</taxon>
        <taxon>Pseudomonadati</taxon>
        <taxon>Pseudomonadota</taxon>
        <taxon>Gammaproteobacteria</taxon>
        <taxon>Aeromonadales</taxon>
        <taxon>Aeromonadaceae</taxon>
        <taxon>Aeromonas</taxon>
    </lineage>
</organism>
<dbReference type="RefSeq" id="WP_182934861.1">
    <property type="nucleotide sequence ID" value="NZ_AP021927.1"/>
</dbReference>
<sequence>MAAITPTDLGLVLHAVLTHVDLIERSAPDANPSVLLILEAEADLYVVLCPDQFAGSAQEQHLQGLVGTSVSLPVISSPAGLMLANYRLKTVSSS</sequence>
<evidence type="ECO:0000313" key="1">
    <source>
        <dbReference type="EMBL" id="BBQ30637.1"/>
    </source>
</evidence>
<dbReference type="Proteomes" id="UP000515756">
    <property type="component" value="Chromosome"/>
</dbReference>